<dbReference type="Proteomes" id="UP000022910">
    <property type="component" value="Unassembled WGS sequence"/>
</dbReference>
<feature type="domain" description="BACK" evidence="1">
    <location>
        <begin position="68"/>
        <end position="126"/>
    </location>
</feature>
<accession>A0A015N240</accession>
<dbReference type="GO" id="GO:0005737">
    <property type="term" value="C:cytoplasm"/>
    <property type="evidence" value="ECO:0007669"/>
    <property type="project" value="TreeGrafter"/>
</dbReference>
<dbReference type="EMBL" id="JEMT01014823">
    <property type="protein sequence ID" value="EXX73158.1"/>
    <property type="molecule type" value="Genomic_DNA"/>
</dbReference>
<dbReference type="InterPro" id="IPR011705">
    <property type="entry name" value="BACK"/>
</dbReference>
<dbReference type="Gene3D" id="3.30.710.10">
    <property type="entry name" value="Potassium Channel Kv1.1, Chain A"/>
    <property type="match status" value="1"/>
</dbReference>
<proteinExistence type="predicted"/>
<dbReference type="HOGENOM" id="CLU_021542_2_5_1"/>
<reference evidence="2 3" key="1">
    <citation type="submission" date="2014-02" db="EMBL/GenBank/DDBJ databases">
        <title>Single nucleus genome sequencing reveals high similarity among nuclei of an endomycorrhizal fungus.</title>
        <authorList>
            <person name="Lin K."/>
            <person name="Geurts R."/>
            <person name="Zhang Z."/>
            <person name="Limpens E."/>
            <person name="Saunders D.G."/>
            <person name="Mu D."/>
            <person name="Pang E."/>
            <person name="Cao H."/>
            <person name="Cha H."/>
            <person name="Lin T."/>
            <person name="Zhou Q."/>
            <person name="Shang Y."/>
            <person name="Li Y."/>
            <person name="Ivanov S."/>
            <person name="Sharma T."/>
            <person name="Velzen R.V."/>
            <person name="Ruijter N.D."/>
            <person name="Aanen D.K."/>
            <person name="Win J."/>
            <person name="Kamoun S."/>
            <person name="Bisseling T."/>
            <person name="Huang S."/>
        </authorList>
    </citation>
    <scope>NUCLEOTIDE SEQUENCE [LARGE SCALE GENOMIC DNA]</scope>
    <source>
        <strain evidence="3">DAOM197198w</strain>
    </source>
</reference>
<dbReference type="AlphaFoldDB" id="A0A015N240"/>
<name>A0A015N240_RHIIW</name>
<dbReference type="Pfam" id="PF07707">
    <property type="entry name" value="BACK"/>
    <property type="match status" value="1"/>
</dbReference>
<organism evidence="2 3">
    <name type="scientific">Rhizophagus irregularis (strain DAOM 197198w)</name>
    <name type="common">Glomus intraradices</name>
    <dbReference type="NCBI Taxonomy" id="1432141"/>
    <lineage>
        <taxon>Eukaryota</taxon>
        <taxon>Fungi</taxon>
        <taxon>Fungi incertae sedis</taxon>
        <taxon>Mucoromycota</taxon>
        <taxon>Glomeromycotina</taxon>
        <taxon>Glomeromycetes</taxon>
        <taxon>Glomerales</taxon>
        <taxon>Glomeraceae</taxon>
        <taxon>Rhizophagus</taxon>
    </lineage>
</organism>
<evidence type="ECO:0000313" key="2">
    <source>
        <dbReference type="EMBL" id="EXX73158.1"/>
    </source>
</evidence>
<protein>
    <recommendedName>
        <fullName evidence="1">BACK domain-containing protein</fullName>
    </recommendedName>
</protein>
<evidence type="ECO:0000313" key="3">
    <source>
        <dbReference type="Proteomes" id="UP000022910"/>
    </source>
</evidence>
<dbReference type="PANTHER" id="PTHR46306">
    <property type="entry name" value="BTB/POZ DOMAIN-CONTAINING PROTEIN 9"/>
    <property type="match status" value="1"/>
</dbReference>
<gene>
    <name evidence="2" type="ORF">RirG_062720</name>
</gene>
<keyword evidence="3" id="KW-1185">Reference proteome</keyword>
<dbReference type="InterPro" id="IPR052407">
    <property type="entry name" value="BTB_POZ_domain_cont_9"/>
</dbReference>
<comment type="caution">
    <text evidence="2">The sequence shown here is derived from an EMBL/GenBank/DDBJ whole genome shotgun (WGS) entry which is preliminary data.</text>
</comment>
<evidence type="ECO:0000259" key="1">
    <source>
        <dbReference type="Pfam" id="PF07707"/>
    </source>
</evidence>
<sequence length="145" mass="16921">MMYIYGGRLPLEEHDANDIIKILVAANELSLQELVNYLQSFLIEKYANWLGQNFNMIYQTLFENDSFLELQKFCTDLISKEPDKIFNSMDFSLISEKILITLIQNDNFQMGEVHVWEHVLKWGHAQNPGIPSDPTNFSKDDFNIL</sequence>
<dbReference type="InterPro" id="IPR011333">
    <property type="entry name" value="SKP1/BTB/POZ_sf"/>
</dbReference>
<dbReference type="PANTHER" id="PTHR46306:SF1">
    <property type="entry name" value="BTB_POZ DOMAIN-CONTAINING PROTEIN 9"/>
    <property type="match status" value="1"/>
</dbReference>